<name>A0AAV1ESU7_XYRNO</name>
<keyword evidence="3" id="KW-1185">Reference proteome</keyword>
<sequence length="100" mass="11404">MTNPMRDGSEFNAYCDVMCDVMWRVLPDEERRPKAEAEVETATSKEDTGKRDPAMQTVQMLTAVKPVTVTCLITCCECLSSDRTLLHREDISRQGERVEF</sequence>
<organism evidence="2 3">
    <name type="scientific">Xyrichtys novacula</name>
    <name type="common">Pearly razorfish</name>
    <name type="synonym">Hemipteronotus novacula</name>
    <dbReference type="NCBI Taxonomy" id="13765"/>
    <lineage>
        <taxon>Eukaryota</taxon>
        <taxon>Metazoa</taxon>
        <taxon>Chordata</taxon>
        <taxon>Craniata</taxon>
        <taxon>Vertebrata</taxon>
        <taxon>Euteleostomi</taxon>
        <taxon>Actinopterygii</taxon>
        <taxon>Neopterygii</taxon>
        <taxon>Teleostei</taxon>
        <taxon>Neoteleostei</taxon>
        <taxon>Acanthomorphata</taxon>
        <taxon>Eupercaria</taxon>
        <taxon>Labriformes</taxon>
        <taxon>Labridae</taxon>
        <taxon>Xyrichtys</taxon>
    </lineage>
</organism>
<reference evidence="2" key="1">
    <citation type="submission" date="2023-08" db="EMBL/GenBank/DDBJ databases">
        <authorList>
            <person name="Alioto T."/>
            <person name="Alioto T."/>
            <person name="Gomez Garrido J."/>
        </authorList>
    </citation>
    <scope>NUCLEOTIDE SEQUENCE</scope>
</reference>
<protein>
    <submittedName>
        <fullName evidence="2">Uncharacterized protein</fullName>
    </submittedName>
</protein>
<gene>
    <name evidence="2" type="ORF">XNOV1_A012743</name>
</gene>
<feature type="region of interest" description="Disordered" evidence="1">
    <location>
        <begin position="30"/>
        <end position="53"/>
    </location>
</feature>
<evidence type="ECO:0000313" key="2">
    <source>
        <dbReference type="EMBL" id="CAJ1051829.1"/>
    </source>
</evidence>
<accession>A0AAV1ESU7</accession>
<proteinExistence type="predicted"/>
<dbReference type="AlphaFoldDB" id="A0AAV1ESU7"/>
<dbReference type="Proteomes" id="UP001178508">
    <property type="component" value="Chromosome 2"/>
</dbReference>
<evidence type="ECO:0000256" key="1">
    <source>
        <dbReference type="SAM" id="MobiDB-lite"/>
    </source>
</evidence>
<dbReference type="EMBL" id="OY660865">
    <property type="protein sequence ID" value="CAJ1051829.1"/>
    <property type="molecule type" value="Genomic_DNA"/>
</dbReference>
<evidence type="ECO:0000313" key="3">
    <source>
        <dbReference type="Proteomes" id="UP001178508"/>
    </source>
</evidence>